<evidence type="ECO:0000313" key="8">
    <source>
        <dbReference type="EMBL" id="EJK71403.1"/>
    </source>
</evidence>
<dbReference type="GO" id="GO:0006310">
    <property type="term" value="P:DNA recombination"/>
    <property type="evidence" value="ECO:0007669"/>
    <property type="project" value="InterPro"/>
</dbReference>
<proteinExistence type="inferred from homology"/>
<dbReference type="Gene3D" id="2.40.50.140">
    <property type="entry name" value="Nucleic acid-binding proteins"/>
    <property type="match status" value="1"/>
</dbReference>
<reference evidence="8 9" key="1">
    <citation type="journal article" date="2012" name="Genome Biol.">
        <title>Genome and low-iron response of an oceanic diatom adapted to chronic iron limitation.</title>
        <authorList>
            <person name="Lommer M."/>
            <person name="Specht M."/>
            <person name="Roy A.S."/>
            <person name="Kraemer L."/>
            <person name="Andreson R."/>
            <person name="Gutowska M.A."/>
            <person name="Wolf J."/>
            <person name="Bergner S.V."/>
            <person name="Schilhabel M.B."/>
            <person name="Klostermeier U.C."/>
            <person name="Beiko R.G."/>
            <person name="Rosenstiel P."/>
            <person name="Hippler M."/>
            <person name="Laroche J."/>
        </authorList>
    </citation>
    <scope>NUCLEOTIDE SEQUENCE [LARGE SCALE GENOMIC DNA]</scope>
    <source>
        <strain evidence="8 9">CCMP1005</strain>
    </source>
</reference>
<feature type="domain" description="ATP-dependent DNA ligase family profile" evidence="7">
    <location>
        <begin position="693"/>
        <end position="760"/>
    </location>
</feature>
<dbReference type="GO" id="GO:0006303">
    <property type="term" value="P:double-strand break repair via nonhomologous end joining"/>
    <property type="evidence" value="ECO:0007669"/>
    <property type="project" value="TreeGrafter"/>
</dbReference>
<dbReference type="SUPFAM" id="SSF50249">
    <property type="entry name" value="Nucleic acid-binding proteins"/>
    <property type="match status" value="1"/>
</dbReference>
<dbReference type="InterPro" id="IPR012340">
    <property type="entry name" value="NA-bd_OB-fold"/>
</dbReference>
<dbReference type="PANTHER" id="PTHR45997">
    <property type="entry name" value="DNA LIGASE 4"/>
    <property type="match status" value="1"/>
</dbReference>
<dbReference type="Pfam" id="PF04675">
    <property type="entry name" value="DNA_ligase_A_N"/>
    <property type="match status" value="1"/>
</dbReference>
<evidence type="ECO:0000256" key="2">
    <source>
        <dbReference type="ARBA" id="ARBA00022598"/>
    </source>
</evidence>
<dbReference type="GO" id="GO:0032807">
    <property type="term" value="C:DNA ligase IV complex"/>
    <property type="evidence" value="ECO:0007669"/>
    <property type="project" value="TreeGrafter"/>
</dbReference>
<keyword evidence="9" id="KW-1185">Reference proteome</keyword>
<dbReference type="OMA" id="KEATICT"/>
<protein>
    <recommendedName>
        <fullName evidence="7">ATP-dependent DNA ligase family profile domain-containing protein</fullName>
    </recommendedName>
</protein>
<sequence>MISSLSFPILGQQRLGRPNLPALEIKTQVGFNPFFAMGFESLERFEPIFRDGDSLRFISSDENKWAGGPRSVKGDDERRTNFSDDESDAGEMYFPELPTIETFIPKAPCYEKANTVRYALICQRLDVLYRQTMKKTNSKGPTKKERLQYLLPDKLKKYIGEGSPYPLFRLILPGHDSCRPNTGLKEATICTVWSRALRLSDNSPHFKAIHNYRNSNHVPNPRSVGVLSDVVADVIQTLQQAENKVVQASDMTVLDFNEWLDCLTDIVKNRFDMQTNDTLIGKSKWRQNLDKLTISSSNKIEKYVSLVSALLTKKLSPLEHKYVIRTLLQDMKVGVGLSEVLNHYSPLAMDLWHSLNNLKELCALLSDQGYVRLLQAAKEKNARLVMESYKSDWMPPNPHRYASVRATRHNGVKMDGERHLVHVNRGIVTIQTKNNVCDIYSPALGPSIREALGTYDVDVILDGEVLAWDGDEDKPLAFGSNRTVAEWHRLKRIRDGTIDKRDLDLKHQDYNCMTKAKSKGIREREGSLVDIDTHNHDRYWLSYCVWDVLYVGGPDAKKVLRKAKHLFAEDDTIPTGSLIDLSLMQRKCILHNLITVRPKVIEHVRGVVIRPDGSVEDDPSTYYLGSTGKQEYGTVPAVLDSISLAIVCSSCSSTTTRFDKQRKAGRTDDQIEKLRAIALDDMYEQVVMTSMQEGLMLKDLMSPYYLGEKGRRIKYWWKIKPDYDSSGKAADIDLVVVGGRYTDGSERKGSLSELVLACVDDSPPAISQLPKDKSHDVRTSYMVFTKVALNRKLHFNSIDHILETTGFIARDEHTDEQLGKWFRSKEVPSFISSRTFQKGGAYSGWTMENKDIPDIWIRPEDCFVVTLNSAEFISSKAMQSGFTLRFPRVDRYRSVALGDPKTHSECESYRELRLLYDEQEAAKKERVTFGTQDSVATSRFLTAKELAQSGKLDNLRSSGKRQVNLHSIPSQSEINATSNLLKGYYFCVLPGNYSLSDELDIAEAKQTGWFGLAHKVSSRLDVVKFIQSHGGVVQLTANASSDYIIGGQSADAKVVALSALIASSKSTDAIGGRGILRWTVAYALIFKAQQLVDDSSCFVKTIRIHFPELLLTMRSSDYLAMPTTSAAVFKETEDSYGVPIHSECSPSEFVRGLNTIGGHKGGKTSSPWYSLAEDFDERHRWMFSMEKQTLWPYASSATAHLPSDQNYCVFYPDFFDTLGLEDESEVKRTLLTDSTRRRWDSVDDFCEIASSVPLVRAMGAFNCTPKGFCRSSSGGNDSGACSEHSGYCLHDENTFPDTASDT</sequence>
<dbReference type="GO" id="GO:0005524">
    <property type="term" value="F:ATP binding"/>
    <property type="evidence" value="ECO:0007669"/>
    <property type="project" value="UniProtKB-KW"/>
</dbReference>
<evidence type="ECO:0000256" key="5">
    <source>
        <dbReference type="ARBA" id="ARBA00023242"/>
    </source>
</evidence>
<evidence type="ECO:0000313" key="9">
    <source>
        <dbReference type="Proteomes" id="UP000266841"/>
    </source>
</evidence>
<dbReference type="InterPro" id="IPR012308">
    <property type="entry name" value="DNA_ligase_ATP-dep_N"/>
</dbReference>
<organism evidence="8 9">
    <name type="scientific">Thalassiosira oceanica</name>
    <name type="common">Marine diatom</name>
    <dbReference type="NCBI Taxonomy" id="159749"/>
    <lineage>
        <taxon>Eukaryota</taxon>
        <taxon>Sar</taxon>
        <taxon>Stramenopiles</taxon>
        <taxon>Ochrophyta</taxon>
        <taxon>Bacillariophyta</taxon>
        <taxon>Coscinodiscophyceae</taxon>
        <taxon>Thalassiosirophycidae</taxon>
        <taxon>Thalassiosirales</taxon>
        <taxon>Thalassiosiraceae</taxon>
        <taxon>Thalassiosira</taxon>
    </lineage>
</organism>
<evidence type="ECO:0000256" key="4">
    <source>
        <dbReference type="ARBA" id="ARBA00022840"/>
    </source>
</evidence>
<dbReference type="GO" id="GO:0003677">
    <property type="term" value="F:DNA binding"/>
    <property type="evidence" value="ECO:0007669"/>
    <property type="project" value="InterPro"/>
</dbReference>
<dbReference type="Gene3D" id="1.10.3260.10">
    <property type="entry name" value="DNA ligase, ATP-dependent, N-terminal domain"/>
    <property type="match status" value="1"/>
</dbReference>
<dbReference type="EMBL" id="AGNL01007276">
    <property type="protein sequence ID" value="EJK71403.1"/>
    <property type="molecule type" value="Genomic_DNA"/>
</dbReference>
<dbReference type="eggNOG" id="KOG0966">
    <property type="taxonomic scope" value="Eukaryota"/>
</dbReference>
<dbReference type="InterPro" id="IPR029710">
    <property type="entry name" value="LIG4"/>
</dbReference>
<dbReference type="GO" id="GO:0006297">
    <property type="term" value="P:nucleotide-excision repair, DNA gap filling"/>
    <property type="evidence" value="ECO:0007669"/>
    <property type="project" value="TreeGrafter"/>
</dbReference>
<evidence type="ECO:0000256" key="1">
    <source>
        <dbReference type="ARBA" id="ARBA00007572"/>
    </source>
</evidence>
<evidence type="ECO:0000256" key="6">
    <source>
        <dbReference type="SAM" id="MobiDB-lite"/>
    </source>
</evidence>
<keyword evidence="3" id="KW-0547">Nucleotide-binding</keyword>
<dbReference type="InterPro" id="IPR036599">
    <property type="entry name" value="DNA_ligase_N_sf"/>
</dbReference>
<feature type="region of interest" description="Disordered" evidence="6">
    <location>
        <begin position="65"/>
        <end position="88"/>
    </location>
</feature>
<evidence type="ECO:0000256" key="3">
    <source>
        <dbReference type="ARBA" id="ARBA00022741"/>
    </source>
</evidence>
<dbReference type="GO" id="GO:0003910">
    <property type="term" value="F:DNA ligase (ATP) activity"/>
    <property type="evidence" value="ECO:0007669"/>
    <property type="project" value="InterPro"/>
</dbReference>
<comment type="caution">
    <text evidence="8">The sequence shown here is derived from an EMBL/GenBank/DDBJ whole genome shotgun (WGS) entry which is preliminary data.</text>
</comment>
<dbReference type="OrthoDB" id="151490at2759"/>
<keyword evidence="5" id="KW-0539">Nucleus</keyword>
<feature type="compositionally biased region" description="Basic and acidic residues" evidence="6">
    <location>
        <begin position="72"/>
        <end position="82"/>
    </location>
</feature>
<accession>K0SY90</accession>
<evidence type="ECO:0000259" key="7">
    <source>
        <dbReference type="PROSITE" id="PS50160"/>
    </source>
</evidence>
<gene>
    <name evidence="8" type="ORF">THAOC_07164</name>
</gene>
<dbReference type="SUPFAM" id="SSF56091">
    <property type="entry name" value="DNA ligase/mRNA capping enzyme, catalytic domain"/>
    <property type="match status" value="1"/>
</dbReference>
<dbReference type="Gene3D" id="3.30.470.30">
    <property type="entry name" value="DNA ligase/mRNA capping enzyme"/>
    <property type="match status" value="1"/>
</dbReference>
<dbReference type="InterPro" id="IPR012310">
    <property type="entry name" value="DNA_ligase_ATP-dep_cent"/>
</dbReference>
<dbReference type="Proteomes" id="UP000266841">
    <property type="component" value="Unassembled WGS sequence"/>
</dbReference>
<name>K0SY90_THAOC</name>
<keyword evidence="4" id="KW-0067">ATP-binding</keyword>
<dbReference type="PROSITE" id="PS50160">
    <property type="entry name" value="DNA_LIGASE_A3"/>
    <property type="match status" value="1"/>
</dbReference>
<dbReference type="Pfam" id="PF01068">
    <property type="entry name" value="DNA_ligase_A_M"/>
    <property type="match status" value="1"/>
</dbReference>
<dbReference type="PANTHER" id="PTHR45997:SF1">
    <property type="entry name" value="DNA LIGASE 4"/>
    <property type="match status" value="1"/>
</dbReference>
<comment type="similarity">
    <text evidence="1">Belongs to the ATP-dependent DNA ligase family.</text>
</comment>
<keyword evidence="2" id="KW-0436">Ligase</keyword>